<dbReference type="Ensembl" id="ENSCHIT00010013937.1">
    <property type="protein sequence ID" value="ENSCHIP00010009911.1"/>
    <property type="gene ID" value="ENSCHIG00010007355.1"/>
</dbReference>
<reference evidence="2" key="2">
    <citation type="submission" date="2025-08" db="UniProtKB">
        <authorList>
            <consortium name="Ensembl"/>
        </authorList>
    </citation>
    <scope>IDENTIFICATION</scope>
</reference>
<proteinExistence type="predicted"/>
<feature type="compositionally biased region" description="Polar residues" evidence="1">
    <location>
        <begin position="276"/>
        <end position="301"/>
    </location>
</feature>
<protein>
    <submittedName>
        <fullName evidence="2">Uncharacterized protein</fullName>
    </submittedName>
</protein>
<name>A0A8C2NT62_CAPHI</name>
<organism evidence="2">
    <name type="scientific">Capra hircus</name>
    <name type="common">Goat</name>
    <dbReference type="NCBI Taxonomy" id="9925"/>
    <lineage>
        <taxon>Eukaryota</taxon>
        <taxon>Metazoa</taxon>
        <taxon>Chordata</taxon>
        <taxon>Craniata</taxon>
        <taxon>Vertebrata</taxon>
        <taxon>Euteleostomi</taxon>
        <taxon>Mammalia</taxon>
        <taxon>Eutheria</taxon>
        <taxon>Laurasiatheria</taxon>
        <taxon>Artiodactyla</taxon>
        <taxon>Ruminantia</taxon>
        <taxon>Pecora</taxon>
        <taxon>Bovidae</taxon>
        <taxon>Caprinae</taxon>
        <taxon>Capra</taxon>
    </lineage>
</organism>
<feature type="region of interest" description="Disordered" evidence="1">
    <location>
        <begin position="1"/>
        <end position="52"/>
    </location>
</feature>
<feature type="region of interest" description="Disordered" evidence="1">
    <location>
        <begin position="114"/>
        <end position="151"/>
    </location>
</feature>
<feature type="compositionally biased region" description="Low complexity" evidence="1">
    <location>
        <begin position="138"/>
        <end position="150"/>
    </location>
</feature>
<sequence length="301" mass="31573">MPTFGRGKAFRSAWRAGQGPEGSSPSGRHARIISAPPAPQGPGGTGTRGIHSGMWWASRGPCSASSWSPFTSPASFWAACTTGTTSPGPCTSASPTSRTCPRCTRSTSLCSAASATRRRGSQGRPPTSASTGQWAIQPSRSSTPPRGRTSWAAPRACVSTRCTVAGCVCTARFPPTYYAPRSPNPTCTTSPSWLPRSTRLPRPVCSEPSSRPGWAPGWRSPRNRTSSHSHPDGVQRSPNPTAGLGQAWVCGRRPGSRRAGRGGGGVVAVGLGSRSPPASQQQRFPSESSSDCFQSQFTFRN</sequence>
<feature type="compositionally biased region" description="Polar residues" evidence="1">
    <location>
        <begin position="124"/>
        <end position="136"/>
    </location>
</feature>
<evidence type="ECO:0000313" key="2">
    <source>
        <dbReference type="Ensembl" id="ENSCHIP00010009911.1"/>
    </source>
</evidence>
<accession>A0A8C2NT62</accession>
<dbReference type="AlphaFoldDB" id="A0A8C2NT62"/>
<evidence type="ECO:0000256" key="1">
    <source>
        <dbReference type="SAM" id="MobiDB-lite"/>
    </source>
</evidence>
<reference evidence="2" key="1">
    <citation type="submission" date="2019-03" db="EMBL/GenBank/DDBJ databases">
        <title>Genome sequencing and reference-guided assembly of Black Bengal Goat (Capra hircus).</title>
        <authorList>
            <person name="Siddiki A.Z."/>
            <person name="Baten A."/>
            <person name="Billah M."/>
            <person name="Alam M.A.U."/>
            <person name="Shawrob K.S.M."/>
            <person name="Saha S."/>
            <person name="Chowdhury M."/>
            <person name="Rahman A.H."/>
            <person name="Stear M."/>
            <person name="Miah G."/>
            <person name="Das G.B."/>
            <person name="Hossain M.M."/>
            <person name="Kumkum M."/>
            <person name="Islam M.S."/>
            <person name="Mollah A.M."/>
            <person name="Ahsan A."/>
            <person name="Tusar F."/>
            <person name="Khan M.K.I."/>
        </authorList>
    </citation>
    <scope>NUCLEOTIDE SEQUENCE [LARGE SCALE GENOMIC DNA]</scope>
</reference>
<feature type="region of interest" description="Disordered" evidence="1">
    <location>
        <begin position="198"/>
        <end position="301"/>
    </location>
</feature>